<dbReference type="InterPro" id="IPR052523">
    <property type="entry name" value="Trichothecene_AcTrans"/>
</dbReference>
<dbReference type="SUPFAM" id="SSF55729">
    <property type="entry name" value="Acyl-CoA N-acyltransferases (Nat)"/>
    <property type="match status" value="1"/>
</dbReference>
<dbReference type="PANTHER" id="PTHR42791:SF2">
    <property type="entry name" value="N-ACETYLTRANSFERASE DOMAIN-CONTAINING PROTEIN"/>
    <property type="match status" value="1"/>
</dbReference>
<feature type="domain" description="N-acetyltransferase" evidence="1">
    <location>
        <begin position="68"/>
        <end position="217"/>
    </location>
</feature>
<keyword evidence="2" id="KW-0012">Acyltransferase</keyword>
<sequence>MSLQIRYANESDSPELVRINALSFSPSVFYQNAFENVEFSALCTLKYIRSFEKFVDPKYHVLVGTDSETGRTLASMRLIIPLHLQQKSHSFIKLSEDAGRMVAEPEKYTPEGINQRVYASFLNMLKAMREKYLEKDDIVLDYLATDPEQQGKGVGTQLLKWALQKADTLNARMYLEASEVGYPLYQKHGWKLVEEIVLDFEPLGGSNKGRYYIMIRDPVAHPDQT</sequence>
<name>A0A5N7CL06_PETAA</name>
<dbReference type="PANTHER" id="PTHR42791">
    <property type="entry name" value="GNAT FAMILY ACETYLTRANSFERASE"/>
    <property type="match status" value="1"/>
</dbReference>
<dbReference type="AlphaFoldDB" id="A0A5N7CL06"/>
<dbReference type="EMBL" id="ML735223">
    <property type="protein sequence ID" value="KAE8394497.1"/>
    <property type="molecule type" value="Genomic_DNA"/>
</dbReference>
<dbReference type="Proteomes" id="UP000326877">
    <property type="component" value="Unassembled WGS sequence"/>
</dbReference>
<dbReference type="OrthoDB" id="410198at2759"/>
<dbReference type="GO" id="GO:0016747">
    <property type="term" value="F:acyltransferase activity, transferring groups other than amino-acyl groups"/>
    <property type="evidence" value="ECO:0007669"/>
    <property type="project" value="InterPro"/>
</dbReference>
<dbReference type="CDD" id="cd04301">
    <property type="entry name" value="NAT_SF"/>
    <property type="match status" value="1"/>
</dbReference>
<evidence type="ECO:0000259" key="1">
    <source>
        <dbReference type="PROSITE" id="PS51186"/>
    </source>
</evidence>
<evidence type="ECO:0000313" key="2">
    <source>
        <dbReference type="EMBL" id="KAE8394497.1"/>
    </source>
</evidence>
<keyword evidence="2" id="KW-0808">Transferase</keyword>
<dbReference type="Gene3D" id="3.40.630.30">
    <property type="match status" value="1"/>
</dbReference>
<accession>A0A5N7CL06</accession>
<organism evidence="2">
    <name type="scientific">Petromyces alliaceus</name>
    <name type="common">Aspergillus alliaceus</name>
    <dbReference type="NCBI Taxonomy" id="209559"/>
    <lineage>
        <taxon>Eukaryota</taxon>
        <taxon>Fungi</taxon>
        <taxon>Dikarya</taxon>
        <taxon>Ascomycota</taxon>
        <taxon>Pezizomycotina</taxon>
        <taxon>Eurotiomycetes</taxon>
        <taxon>Eurotiomycetidae</taxon>
        <taxon>Eurotiales</taxon>
        <taxon>Aspergillaceae</taxon>
        <taxon>Aspergillus</taxon>
        <taxon>Aspergillus subgen. Circumdati</taxon>
    </lineage>
</organism>
<dbReference type="InterPro" id="IPR016181">
    <property type="entry name" value="Acyl_CoA_acyltransferase"/>
</dbReference>
<dbReference type="Pfam" id="PF13508">
    <property type="entry name" value="Acetyltransf_7"/>
    <property type="match status" value="1"/>
</dbReference>
<dbReference type="InterPro" id="IPR000182">
    <property type="entry name" value="GNAT_dom"/>
</dbReference>
<feature type="non-terminal residue" evidence="2">
    <location>
        <position position="225"/>
    </location>
</feature>
<protein>
    <submittedName>
        <fullName evidence="2">Acyl-CoA N-acyltransferase</fullName>
    </submittedName>
</protein>
<reference evidence="2" key="1">
    <citation type="submission" date="2019-04" db="EMBL/GenBank/DDBJ databases">
        <title>Friends and foes A comparative genomics studyof 23 Aspergillus species from section Flavi.</title>
        <authorList>
            <consortium name="DOE Joint Genome Institute"/>
            <person name="Kjaerbolling I."/>
            <person name="Vesth T."/>
            <person name="Frisvad J.C."/>
            <person name="Nybo J.L."/>
            <person name="Theobald S."/>
            <person name="Kildgaard S."/>
            <person name="Isbrandt T."/>
            <person name="Kuo A."/>
            <person name="Sato A."/>
            <person name="Lyhne E.K."/>
            <person name="Kogle M.E."/>
            <person name="Wiebenga A."/>
            <person name="Kun R.S."/>
            <person name="Lubbers R.J."/>
            <person name="Makela M.R."/>
            <person name="Barry K."/>
            <person name="Chovatia M."/>
            <person name="Clum A."/>
            <person name="Daum C."/>
            <person name="Haridas S."/>
            <person name="He G."/>
            <person name="LaButti K."/>
            <person name="Lipzen A."/>
            <person name="Mondo S."/>
            <person name="Riley R."/>
            <person name="Salamov A."/>
            <person name="Simmons B.A."/>
            <person name="Magnuson J.K."/>
            <person name="Henrissat B."/>
            <person name="Mortensen U.H."/>
            <person name="Larsen T.O."/>
            <person name="Devries R.P."/>
            <person name="Grigoriev I.V."/>
            <person name="Machida M."/>
            <person name="Baker S.E."/>
            <person name="Andersen M.R."/>
        </authorList>
    </citation>
    <scope>NUCLEOTIDE SEQUENCE [LARGE SCALE GENOMIC DNA]</scope>
    <source>
        <strain evidence="2">IBT 14317</strain>
    </source>
</reference>
<gene>
    <name evidence="2" type="ORF">BDV23DRAFT_147261</name>
</gene>
<proteinExistence type="predicted"/>
<dbReference type="PROSITE" id="PS51186">
    <property type="entry name" value="GNAT"/>
    <property type="match status" value="1"/>
</dbReference>